<proteinExistence type="predicted"/>
<evidence type="ECO:0000313" key="1">
    <source>
        <dbReference type="EMBL" id="MCI36126.1"/>
    </source>
</evidence>
<name>A0A392RKT6_9FABA</name>
<reference evidence="1 2" key="1">
    <citation type="journal article" date="2018" name="Front. Plant Sci.">
        <title>Red Clover (Trifolium pratense) and Zigzag Clover (T. medium) - A Picture of Genomic Similarities and Differences.</title>
        <authorList>
            <person name="Dluhosova J."/>
            <person name="Istvanek J."/>
            <person name="Nedelnik J."/>
            <person name="Repkova J."/>
        </authorList>
    </citation>
    <scope>NUCLEOTIDE SEQUENCE [LARGE SCALE GENOMIC DNA]</scope>
    <source>
        <strain evidence="2">cv. 10/8</strain>
        <tissue evidence="1">Leaf</tissue>
    </source>
</reference>
<protein>
    <submittedName>
        <fullName evidence="1">Uncharacterized protein</fullName>
    </submittedName>
</protein>
<evidence type="ECO:0000313" key="2">
    <source>
        <dbReference type="Proteomes" id="UP000265520"/>
    </source>
</evidence>
<sequence>VPVIIIMRASLVELLQLTMTPKAVRWIGWQPPEEGWVNTNGDSKDEGIAGCGGLIRDH</sequence>
<dbReference type="AlphaFoldDB" id="A0A392RKT6"/>
<dbReference type="Proteomes" id="UP000265520">
    <property type="component" value="Unassembled WGS sequence"/>
</dbReference>
<comment type="caution">
    <text evidence="1">The sequence shown here is derived from an EMBL/GenBank/DDBJ whole genome shotgun (WGS) entry which is preliminary data.</text>
</comment>
<organism evidence="1 2">
    <name type="scientific">Trifolium medium</name>
    <dbReference type="NCBI Taxonomy" id="97028"/>
    <lineage>
        <taxon>Eukaryota</taxon>
        <taxon>Viridiplantae</taxon>
        <taxon>Streptophyta</taxon>
        <taxon>Embryophyta</taxon>
        <taxon>Tracheophyta</taxon>
        <taxon>Spermatophyta</taxon>
        <taxon>Magnoliopsida</taxon>
        <taxon>eudicotyledons</taxon>
        <taxon>Gunneridae</taxon>
        <taxon>Pentapetalae</taxon>
        <taxon>rosids</taxon>
        <taxon>fabids</taxon>
        <taxon>Fabales</taxon>
        <taxon>Fabaceae</taxon>
        <taxon>Papilionoideae</taxon>
        <taxon>50 kb inversion clade</taxon>
        <taxon>NPAAA clade</taxon>
        <taxon>Hologalegina</taxon>
        <taxon>IRL clade</taxon>
        <taxon>Trifolieae</taxon>
        <taxon>Trifolium</taxon>
    </lineage>
</organism>
<feature type="non-terminal residue" evidence="1">
    <location>
        <position position="1"/>
    </location>
</feature>
<accession>A0A392RKT6</accession>
<keyword evidence="2" id="KW-1185">Reference proteome</keyword>
<dbReference type="EMBL" id="LXQA010230627">
    <property type="protein sequence ID" value="MCI36126.1"/>
    <property type="molecule type" value="Genomic_DNA"/>
</dbReference>